<dbReference type="RefSeq" id="WP_284917104.1">
    <property type="nucleotide sequence ID" value="NZ_CP126980.1"/>
</dbReference>
<evidence type="ECO:0000313" key="2">
    <source>
        <dbReference type="Proteomes" id="UP001240150"/>
    </source>
</evidence>
<proteinExistence type="predicted"/>
<organism evidence="1 2">
    <name type="scientific">Actinoplanes oblitus</name>
    <dbReference type="NCBI Taxonomy" id="3040509"/>
    <lineage>
        <taxon>Bacteria</taxon>
        <taxon>Bacillati</taxon>
        <taxon>Actinomycetota</taxon>
        <taxon>Actinomycetes</taxon>
        <taxon>Micromonosporales</taxon>
        <taxon>Micromonosporaceae</taxon>
        <taxon>Actinoplanes</taxon>
    </lineage>
</organism>
<sequence length="200" mass="22305">MSDVLEIRGDLRVRLAHDGCAAEPYFEGRSPILRLYPSRSWGGWRGEYIDSIGAYTPTAADDILTAAEKWAGGPDLFERYLRMFHGTTAVEWYDGRPGGGDFVYVTFDTAGWRARYDLPDDVAGIVDLSEWRAYCEGDVYGYVVEERATWQRTNGAGEVAETRETWEPVDSCWGFYGHQYAETAGRSVLDAMTSALPAAA</sequence>
<evidence type="ECO:0000313" key="1">
    <source>
        <dbReference type="EMBL" id="WIM95792.1"/>
    </source>
</evidence>
<dbReference type="EMBL" id="CP126980">
    <property type="protein sequence ID" value="WIM95792.1"/>
    <property type="molecule type" value="Genomic_DNA"/>
</dbReference>
<reference evidence="1 2" key="1">
    <citation type="submission" date="2023-06" db="EMBL/GenBank/DDBJ databases">
        <authorList>
            <person name="Yushchuk O."/>
            <person name="Binda E."/>
            <person name="Ruckert-Reed C."/>
            <person name="Fedorenko V."/>
            <person name="Kalinowski J."/>
            <person name="Marinelli F."/>
        </authorList>
    </citation>
    <scope>NUCLEOTIDE SEQUENCE [LARGE SCALE GENOMIC DNA]</scope>
    <source>
        <strain evidence="1 2">NRRL 3884</strain>
    </source>
</reference>
<keyword evidence="2" id="KW-1185">Reference proteome</keyword>
<evidence type="ECO:0008006" key="3">
    <source>
        <dbReference type="Google" id="ProtNLM"/>
    </source>
</evidence>
<accession>A0ABY8WEG7</accession>
<protein>
    <recommendedName>
        <fullName evidence="3">YubB ferredoxin-like domain-containing protein</fullName>
    </recommendedName>
</protein>
<name>A0ABY8WEG7_9ACTN</name>
<gene>
    <name evidence="1" type="ORF">ACTOB_007926</name>
</gene>
<dbReference type="Proteomes" id="UP001240150">
    <property type="component" value="Chromosome"/>
</dbReference>